<evidence type="ECO:0000256" key="2">
    <source>
        <dbReference type="SAM" id="SignalP"/>
    </source>
</evidence>
<organism evidence="4 6">
    <name type="scientific">Nitrosomonas ureae</name>
    <dbReference type="NCBI Taxonomy" id="44577"/>
    <lineage>
        <taxon>Bacteria</taxon>
        <taxon>Pseudomonadati</taxon>
        <taxon>Pseudomonadota</taxon>
        <taxon>Betaproteobacteria</taxon>
        <taxon>Nitrosomonadales</taxon>
        <taxon>Nitrosomonadaceae</taxon>
        <taxon>Nitrosomonas</taxon>
    </lineage>
</organism>
<dbReference type="EMBL" id="OCMU01000001">
    <property type="protein sequence ID" value="SOD16861.1"/>
    <property type="molecule type" value="Genomic_DNA"/>
</dbReference>
<feature type="region of interest" description="Disordered" evidence="1">
    <location>
        <begin position="44"/>
        <end position="114"/>
    </location>
</feature>
<proteinExistence type="predicted"/>
<dbReference type="EMBL" id="QAOL01000017">
    <property type="protein sequence ID" value="PTQ84615.1"/>
    <property type="molecule type" value="Genomic_DNA"/>
</dbReference>
<name>A0A1H9C6X6_9PROT</name>
<reference evidence="3 8" key="3">
    <citation type="submission" date="2018-04" db="EMBL/GenBank/DDBJ databases">
        <title>Active sludge and wastewater microbial communities from Klosterneuburg, Austria.</title>
        <authorList>
            <person name="Wagner M."/>
        </authorList>
    </citation>
    <scope>NUCLEOTIDE SEQUENCE [LARGE SCALE GENOMIC DNA]</scope>
    <source>
        <strain evidence="3 8">Nm4</strain>
    </source>
</reference>
<evidence type="ECO:0000313" key="6">
    <source>
        <dbReference type="Proteomes" id="UP000181998"/>
    </source>
</evidence>
<dbReference type="RefSeq" id="WP_074720292.1">
    <property type="nucleotide sequence ID" value="NZ_FOFX01000013.1"/>
</dbReference>
<evidence type="ECO:0000313" key="4">
    <source>
        <dbReference type="EMBL" id="SEP96879.1"/>
    </source>
</evidence>
<gene>
    <name evidence="3" type="ORF">C8R28_101743</name>
    <name evidence="4" type="ORF">SAMN05421510_101312</name>
    <name evidence="5" type="ORF">SAMN06297164_0811</name>
</gene>
<feature type="chain" id="PRO_5015065499" evidence="2">
    <location>
        <begin position="29"/>
        <end position="114"/>
    </location>
</feature>
<dbReference type="AlphaFoldDB" id="A0A1H9C6X6"/>
<feature type="compositionally biased region" description="Polar residues" evidence="1">
    <location>
        <begin position="92"/>
        <end position="114"/>
    </location>
</feature>
<accession>A0A1H9C6X6</accession>
<evidence type="ECO:0000313" key="3">
    <source>
        <dbReference type="EMBL" id="PTQ84615.1"/>
    </source>
</evidence>
<evidence type="ECO:0000313" key="8">
    <source>
        <dbReference type="Proteomes" id="UP000244110"/>
    </source>
</evidence>
<evidence type="ECO:0000313" key="5">
    <source>
        <dbReference type="EMBL" id="SOD16861.1"/>
    </source>
</evidence>
<evidence type="ECO:0000256" key="1">
    <source>
        <dbReference type="SAM" id="MobiDB-lite"/>
    </source>
</evidence>
<reference evidence="5 7" key="2">
    <citation type="submission" date="2017-09" db="EMBL/GenBank/DDBJ databases">
        <authorList>
            <person name="Ehlers B."/>
            <person name="Leendertz F.H."/>
        </authorList>
    </citation>
    <scope>NUCLEOTIDE SEQUENCE [LARGE SCALE GENOMIC DNA]</scope>
    <source>
        <strain evidence="5 7">Nm42</strain>
    </source>
</reference>
<dbReference type="EMBL" id="FOFX01000013">
    <property type="protein sequence ID" value="SEP96879.1"/>
    <property type="molecule type" value="Genomic_DNA"/>
</dbReference>
<sequence>MFQKNNFIRMWTYMIGGVCLLASGLALAQSDRSSVILENEAVQRSIDSRIGNNPSGSDPNDSTGLPAPGRPFNPPGINAPQPSGFNIDRPTSLHSPNPSAFNPGSPSGANQVYP</sequence>
<keyword evidence="2" id="KW-0732">Signal</keyword>
<dbReference type="OrthoDB" id="8549492at2"/>
<evidence type="ECO:0000313" key="7">
    <source>
        <dbReference type="Proteomes" id="UP000219335"/>
    </source>
</evidence>
<protein>
    <submittedName>
        <fullName evidence="4">Uncharacterized protein</fullName>
    </submittedName>
</protein>
<dbReference type="Proteomes" id="UP000219335">
    <property type="component" value="Unassembled WGS sequence"/>
</dbReference>
<feature type="compositionally biased region" description="Polar residues" evidence="1">
    <location>
        <begin position="50"/>
        <end position="63"/>
    </location>
</feature>
<feature type="signal peptide" evidence="2">
    <location>
        <begin position="1"/>
        <end position="28"/>
    </location>
</feature>
<dbReference type="Proteomes" id="UP000244110">
    <property type="component" value="Unassembled WGS sequence"/>
</dbReference>
<reference evidence="4 6" key="1">
    <citation type="submission" date="2016-10" db="EMBL/GenBank/DDBJ databases">
        <authorList>
            <person name="de Groot N.N."/>
        </authorList>
    </citation>
    <scope>NUCLEOTIDE SEQUENCE [LARGE SCALE GENOMIC DNA]</scope>
    <source>
        <strain evidence="4 6">Nm9</strain>
    </source>
</reference>
<dbReference type="Proteomes" id="UP000181998">
    <property type="component" value="Unassembled WGS sequence"/>
</dbReference>